<name>A0A7J8H0P9_ROUAE</name>
<keyword evidence="2" id="KW-1185">Reference proteome</keyword>
<gene>
    <name evidence="1" type="ORF">HJG63_011277</name>
</gene>
<evidence type="ECO:0000313" key="1">
    <source>
        <dbReference type="EMBL" id="KAF6465904.1"/>
    </source>
</evidence>
<sequence>MNTVLLQSRLRFAQKLIYHILMDLGSTILKELPSAQRNQTSIAFPSKHFCLVTKCNRKSMWSRIAEKPCGFLEPQGIKKVSRGRKEGGQISAELTTVCLWAVVTKYHKPHGLKQQKFTLFQFWRLET</sequence>
<dbReference type="Proteomes" id="UP000593571">
    <property type="component" value="Unassembled WGS sequence"/>
</dbReference>
<organism evidence="1 2">
    <name type="scientific">Rousettus aegyptiacus</name>
    <name type="common">Egyptian fruit bat</name>
    <name type="synonym">Pteropus aegyptiacus</name>
    <dbReference type="NCBI Taxonomy" id="9407"/>
    <lineage>
        <taxon>Eukaryota</taxon>
        <taxon>Metazoa</taxon>
        <taxon>Chordata</taxon>
        <taxon>Craniata</taxon>
        <taxon>Vertebrata</taxon>
        <taxon>Euteleostomi</taxon>
        <taxon>Mammalia</taxon>
        <taxon>Eutheria</taxon>
        <taxon>Laurasiatheria</taxon>
        <taxon>Chiroptera</taxon>
        <taxon>Yinpterochiroptera</taxon>
        <taxon>Pteropodoidea</taxon>
        <taxon>Pteropodidae</taxon>
        <taxon>Rousettinae</taxon>
        <taxon>Rousettus</taxon>
    </lineage>
</organism>
<proteinExistence type="predicted"/>
<evidence type="ECO:0000313" key="2">
    <source>
        <dbReference type="Proteomes" id="UP000593571"/>
    </source>
</evidence>
<comment type="caution">
    <text evidence="1">The sequence shown here is derived from an EMBL/GenBank/DDBJ whole genome shotgun (WGS) entry which is preliminary data.</text>
</comment>
<accession>A0A7J8H0P9</accession>
<dbReference type="EMBL" id="JACASE010000005">
    <property type="protein sequence ID" value="KAF6465904.1"/>
    <property type="molecule type" value="Genomic_DNA"/>
</dbReference>
<reference evidence="1 2" key="1">
    <citation type="journal article" date="2020" name="Nature">
        <title>Six reference-quality genomes reveal evolution of bat adaptations.</title>
        <authorList>
            <person name="Jebb D."/>
            <person name="Huang Z."/>
            <person name="Pippel M."/>
            <person name="Hughes G.M."/>
            <person name="Lavrichenko K."/>
            <person name="Devanna P."/>
            <person name="Winkler S."/>
            <person name="Jermiin L.S."/>
            <person name="Skirmuntt E.C."/>
            <person name="Katzourakis A."/>
            <person name="Burkitt-Gray L."/>
            <person name="Ray D.A."/>
            <person name="Sullivan K.A.M."/>
            <person name="Roscito J.G."/>
            <person name="Kirilenko B.M."/>
            <person name="Davalos L.M."/>
            <person name="Corthals A.P."/>
            <person name="Power M.L."/>
            <person name="Jones G."/>
            <person name="Ransome R.D."/>
            <person name="Dechmann D.K.N."/>
            <person name="Locatelli A.G."/>
            <person name="Puechmaille S.J."/>
            <person name="Fedrigo O."/>
            <person name="Jarvis E.D."/>
            <person name="Hiller M."/>
            <person name="Vernes S.C."/>
            <person name="Myers E.W."/>
            <person name="Teeling E.C."/>
        </authorList>
    </citation>
    <scope>NUCLEOTIDE SEQUENCE [LARGE SCALE GENOMIC DNA]</scope>
    <source>
        <strain evidence="1">MRouAeg1</strain>
        <tissue evidence="1">Muscle</tissue>
    </source>
</reference>
<dbReference type="AlphaFoldDB" id="A0A7J8H0P9"/>
<protein>
    <submittedName>
        <fullName evidence="1">Uncharacterized protein</fullName>
    </submittedName>
</protein>